<sequence length="328" mass="38210">MNNNSNSTQSEDQEIDLSHLSKKIGNLFQSFLDWIFDGILFFKRNIIIISILFVLGAGLGFYLDKAERVYNNQIIVIPNFESVDYLYSKVELLNAKIKERDYPFLEKLGIKDADKISRIEVEPIVDIYRFIDNSEENFQMIKLMAEDGDIKKILEDNVTSKNYKFHTISFITHGLTNRTMTLEPLMKFFNDSDYYRTIQKERIGNLELKIKTNQETINQINGILNQFSLNTSSQQKSDKLVYYNENTQLNDVIKTKDQLVNELGYLNVQMHNYKEIIKESSSIINVRNTKSVNGKMKLVLPVLFVGLFLLAGMLRSFYKKQMIKRNLA</sequence>
<dbReference type="EMBL" id="SSNZ01000011">
    <property type="protein sequence ID" value="THF47652.1"/>
    <property type="molecule type" value="Genomic_DNA"/>
</dbReference>
<keyword evidence="1" id="KW-0472">Membrane</keyword>
<keyword evidence="1" id="KW-0812">Transmembrane</keyword>
<evidence type="ECO:0000313" key="2">
    <source>
        <dbReference type="EMBL" id="THF47652.1"/>
    </source>
</evidence>
<gene>
    <name evidence="2" type="ORF">E6C50_16370</name>
</gene>
<evidence type="ECO:0000313" key="3">
    <source>
        <dbReference type="Proteomes" id="UP000307507"/>
    </source>
</evidence>
<name>A0A4S3ZQ55_9FLAO</name>
<proteinExistence type="predicted"/>
<keyword evidence="3" id="KW-1185">Reference proteome</keyword>
<organism evidence="2 3">
    <name type="scientific">Flavobacterium supellecticarium</name>
    <dbReference type="NCBI Taxonomy" id="2565924"/>
    <lineage>
        <taxon>Bacteria</taxon>
        <taxon>Pseudomonadati</taxon>
        <taxon>Bacteroidota</taxon>
        <taxon>Flavobacteriia</taxon>
        <taxon>Flavobacteriales</taxon>
        <taxon>Flavobacteriaceae</taxon>
        <taxon>Flavobacterium</taxon>
    </lineage>
</organism>
<protein>
    <recommendedName>
        <fullName evidence="4">Chain length determinant protein</fullName>
    </recommendedName>
</protein>
<keyword evidence="1" id="KW-1133">Transmembrane helix</keyword>
<feature type="transmembrane region" description="Helical" evidence="1">
    <location>
        <begin position="298"/>
        <end position="318"/>
    </location>
</feature>
<dbReference type="OrthoDB" id="1452530at2"/>
<dbReference type="Proteomes" id="UP000307507">
    <property type="component" value="Unassembled WGS sequence"/>
</dbReference>
<reference evidence="2 3" key="1">
    <citation type="submission" date="2019-04" db="EMBL/GenBank/DDBJ databases">
        <title>Flavobacterium sp. nov. isolated from construction timber.</title>
        <authorList>
            <person name="Lin S.-Y."/>
            <person name="Chang C.-T."/>
            <person name="Young C.-C."/>
        </authorList>
    </citation>
    <scope>NUCLEOTIDE SEQUENCE [LARGE SCALE GENOMIC DNA]</scope>
    <source>
        <strain evidence="2 3">CC-CTC003</strain>
    </source>
</reference>
<evidence type="ECO:0000256" key="1">
    <source>
        <dbReference type="SAM" id="Phobius"/>
    </source>
</evidence>
<evidence type="ECO:0008006" key="4">
    <source>
        <dbReference type="Google" id="ProtNLM"/>
    </source>
</evidence>
<dbReference type="RefSeq" id="WP_136404326.1">
    <property type="nucleotide sequence ID" value="NZ_SSNZ01000011.1"/>
</dbReference>
<accession>A0A4S3ZQ55</accession>
<feature type="transmembrane region" description="Helical" evidence="1">
    <location>
        <begin position="46"/>
        <end position="63"/>
    </location>
</feature>
<dbReference type="AlphaFoldDB" id="A0A4S3ZQ55"/>
<comment type="caution">
    <text evidence="2">The sequence shown here is derived from an EMBL/GenBank/DDBJ whole genome shotgun (WGS) entry which is preliminary data.</text>
</comment>